<evidence type="ECO:0000313" key="6">
    <source>
        <dbReference type="Proteomes" id="UP000630660"/>
    </source>
</evidence>
<protein>
    <submittedName>
        <fullName evidence="5">Tetratricopeptide repeat protein</fullName>
    </submittedName>
</protein>
<dbReference type="Pfam" id="PF13191">
    <property type="entry name" value="AAA_16"/>
    <property type="match status" value="1"/>
</dbReference>
<reference evidence="5" key="1">
    <citation type="submission" date="2019-11" db="EMBL/GenBank/DDBJ databases">
        <title>Microbial mats filling the niche in hypersaline microbial mats.</title>
        <authorList>
            <person name="Wong H.L."/>
            <person name="Macleod F.I."/>
            <person name="White R.A. III"/>
            <person name="Burns B.P."/>
        </authorList>
    </citation>
    <scope>NUCLEOTIDE SEQUENCE</scope>
    <source>
        <strain evidence="5">Bin_327</strain>
    </source>
</reference>
<name>A0A9D5KAE2_UNCW3</name>
<dbReference type="SMART" id="SM00028">
    <property type="entry name" value="TPR"/>
    <property type="match status" value="10"/>
</dbReference>
<dbReference type="Pfam" id="PF00211">
    <property type="entry name" value="Guanylate_cyc"/>
    <property type="match status" value="1"/>
</dbReference>
<keyword evidence="1" id="KW-0547">Nucleotide-binding</keyword>
<feature type="repeat" description="TPR" evidence="3">
    <location>
        <begin position="1105"/>
        <end position="1138"/>
    </location>
</feature>
<dbReference type="GO" id="GO:0005524">
    <property type="term" value="F:ATP binding"/>
    <property type="evidence" value="ECO:0007669"/>
    <property type="project" value="UniProtKB-KW"/>
</dbReference>
<evidence type="ECO:0000256" key="3">
    <source>
        <dbReference type="PROSITE-ProRule" id="PRU00339"/>
    </source>
</evidence>
<dbReference type="SUPFAM" id="SSF52540">
    <property type="entry name" value="P-loop containing nucleoside triphosphate hydrolases"/>
    <property type="match status" value="1"/>
</dbReference>
<organism evidence="5 6">
    <name type="scientific">candidate division WOR-3 bacterium</name>
    <dbReference type="NCBI Taxonomy" id="2052148"/>
    <lineage>
        <taxon>Bacteria</taxon>
        <taxon>Bacteria division WOR-3</taxon>
    </lineage>
</organism>
<comment type="caution">
    <text evidence="5">The sequence shown here is derived from an EMBL/GenBank/DDBJ whole genome shotgun (WGS) entry which is preliminary data.</text>
</comment>
<dbReference type="GO" id="GO:0005737">
    <property type="term" value="C:cytoplasm"/>
    <property type="evidence" value="ECO:0007669"/>
    <property type="project" value="TreeGrafter"/>
</dbReference>
<evidence type="ECO:0000259" key="4">
    <source>
        <dbReference type="PROSITE" id="PS50125"/>
    </source>
</evidence>
<dbReference type="InterPro" id="IPR001054">
    <property type="entry name" value="A/G_cyclase"/>
</dbReference>
<dbReference type="PANTHER" id="PTHR16305">
    <property type="entry name" value="TESTICULAR SOLUBLE ADENYLYL CYCLASE"/>
    <property type="match status" value="1"/>
</dbReference>
<evidence type="ECO:0000313" key="5">
    <source>
        <dbReference type="EMBL" id="MBD3365341.1"/>
    </source>
</evidence>
<dbReference type="Gene3D" id="3.30.70.1230">
    <property type="entry name" value="Nucleotide cyclase"/>
    <property type="match status" value="2"/>
</dbReference>
<dbReference type="Pfam" id="PF13424">
    <property type="entry name" value="TPR_12"/>
    <property type="match status" value="3"/>
</dbReference>
<dbReference type="SUPFAM" id="SSF48452">
    <property type="entry name" value="TPR-like"/>
    <property type="match status" value="3"/>
</dbReference>
<gene>
    <name evidence="5" type="ORF">GF359_09025</name>
</gene>
<dbReference type="Proteomes" id="UP000630660">
    <property type="component" value="Unassembled WGS sequence"/>
</dbReference>
<dbReference type="PROSITE" id="PS50005">
    <property type="entry name" value="TPR"/>
    <property type="match status" value="1"/>
</dbReference>
<dbReference type="PANTHER" id="PTHR16305:SF28">
    <property type="entry name" value="GUANYLATE CYCLASE DOMAIN-CONTAINING PROTEIN"/>
    <property type="match status" value="1"/>
</dbReference>
<feature type="domain" description="Guanylate cyclase" evidence="4">
    <location>
        <begin position="32"/>
        <end position="166"/>
    </location>
</feature>
<dbReference type="CDD" id="cd07302">
    <property type="entry name" value="CHD"/>
    <property type="match status" value="1"/>
</dbReference>
<dbReference type="Gene3D" id="1.25.40.10">
    <property type="entry name" value="Tetratricopeptide repeat domain"/>
    <property type="match status" value="4"/>
</dbReference>
<dbReference type="InterPro" id="IPR019734">
    <property type="entry name" value="TPR_rpt"/>
</dbReference>
<dbReference type="InterPro" id="IPR011990">
    <property type="entry name" value="TPR-like_helical_dom_sf"/>
</dbReference>
<feature type="domain" description="Guanylate cyclase" evidence="4">
    <location>
        <begin position="248"/>
        <end position="346"/>
    </location>
</feature>
<dbReference type="InterPro" id="IPR041664">
    <property type="entry name" value="AAA_16"/>
</dbReference>
<sequence>MEVFLPQVPLHVLKRIADKGEVTPGITPTRSALLFTDISGFTALTETLTATGKEGIEEITQILNDHFGRLSGILDSHKGVLLKLGGDSLLARFADEDALSRATEAAKEMLGWFKEHPTVRTTKGEFRLSMKAILGGGDYFEAILGSKEKTDWFPLGKVVQELAAAEKRVEPGELIVRKGLEEQTFKAESYPALADDDLRLLSDLSRSFLPLGRSGRLVLTRGGEYRVVAPIFLEVSDYDPDNPDFKSLNDFYLSLYRLVDRYHGAINKIDISPEGSKFLILFGAPVSHASDRSNAAAFFNDLQNLSTGFQLRAGLAYGATFAGFIGGTRKEYTVIGQRVNSAAKVMAASGSGEFVVTAEAASKFSDLYESTELEPVQIGNLVHKRFSLLEKKKDAVTVLGEWSTHEKEIELCEGLAKGESRIVGITGDHGMGKSRFLRNLGARLEPTHTLLEVSLDERGAPYQVFRRMLMFATGIKDDDPAKEKYKKLTNHLRDVVAEAGESLEGNEILRRFPFIAGMLFGLEEAQKTIAPYSPELRVENLMDAFRSYILRRASSVQLAVLCDDLGRADSGSVEMLSFAARTLPRLKSKGIFFFFTYNPEFTDQFNQAFPSDEMKLEMVTLNPLTAAESRGLVHQLLEAEADDSVHQFLYQHSLGNPTVIEQWTGYLIDKDLITKTDGQWGMKEGADTSEIPDDLYSLVFSRLDRLPEHVSKALKLGAVYGSMHFPASIIGQIMEHNDVRSLLAPAVSAGLVYPLEAGEVEYVFRQSLVRDVCYDSVLRGEREQAHRQVASAIERLYAQSLERYYSILADHWSEAQVWPNAFGYCLKSAKENRRLFRNEASLADYGKAVDIWKEHFGEGYSEEMFDAYFGRGMVFTYQGQFKEASSDYDAARMISIKKGFAEKEVDALNKLAYTSRFLSDFDSVFKYSEESLNQAEALGYTGGKAVAHLERGTGFAQQGKAQEAGDNFESALNLAEEIGDAENANRALNNLATLNRVLGRPDQALSFYKRAIMLAEKSEDKFLLTNNILNIARLLHQMGRLEDADSYLERALKIAMEIGHRATIINCTMELATLELGKGNHESASQRIEEAMTRAKELHDPELTSEVYMRKGWLAYYAGKVEEALESYQSALTLRKNLADPNKLADTYINLGNACLELWQMEEGRKHLERAYELCKEVGNPSGASQSLATLSSINLHLGRFSEALEHANQALEIARQVGDSWGEAEAKGKYAEVSLILARYEEALENLAFADELLSSPEMLLMAVEPIRLRAMIYNKLGRFKKAQEESSRCLDLARRGGDPDQIFLAKVTRLEVLIGSGDVETAVVELIELQEMVAELEHVKFQIAARLIAARINLANRTYPVAAEVLSGLEKEYSAQMDVESRLNALLLLARSYLGDGRLKEAERYGKKLLESIGSKPLLEHAVWGNLVMASLAAKRLKFVETEDGTKKPKGSSWLLHPVVLVKWRKYQKTAAKAAKSIIKHLSAENARSFAKLCVQGGLAEKLLET</sequence>
<dbReference type="SUPFAM" id="SSF55073">
    <property type="entry name" value="Nucleotide cyclase"/>
    <property type="match status" value="2"/>
</dbReference>
<accession>A0A9D5KAE2</accession>
<dbReference type="GO" id="GO:0035556">
    <property type="term" value="P:intracellular signal transduction"/>
    <property type="evidence" value="ECO:0007669"/>
    <property type="project" value="InterPro"/>
</dbReference>
<keyword evidence="3" id="KW-0802">TPR repeat</keyword>
<evidence type="ECO:0000256" key="2">
    <source>
        <dbReference type="ARBA" id="ARBA00022840"/>
    </source>
</evidence>
<evidence type="ECO:0000256" key="1">
    <source>
        <dbReference type="ARBA" id="ARBA00022741"/>
    </source>
</evidence>
<dbReference type="GO" id="GO:0004016">
    <property type="term" value="F:adenylate cyclase activity"/>
    <property type="evidence" value="ECO:0007669"/>
    <property type="project" value="TreeGrafter"/>
</dbReference>
<dbReference type="EMBL" id="WJKJ01000301">
    <property type="protein sequence ID" value="MBD3365341.1"/>
    <property type="molecule type" value="Genomic_DNA"/>
</dbReference>
<keyword evidence="2" id="KW-0067">ATP-binding</keyword>
<dbReference type="PROSITE" id="PS50125">
    <property type="entry name" value="GUANYLATE_CYCLASE_2"/>
    <property type="match status" value="2"/>
</dbReference>
<dbReference type="InterPro" id="IPR029787">
    <property type="entry name" value="Nucleotide_cyclase"/>
</dbReference>
<dbReference type="GO" id="GO:0009190">
    <property type="term" value="P:cyclic nucleotide biosynthetic process"/>
    <property type="evidence" value="ECO:0007669"/>
    <property type="project" value="InterPro"/>
</dbReference>
<proteinExistence type="predicted"/>
<dbReference type="InterPro" id="IPR027417">
    <property type="entry name" value="P-loop_NTPase"/>
</dbReference>